<sequence length="125" mass="13745">MTAWTDDELTRIGKAEELQVASYRADGTLRPYVTIWTVRAGDDIYVRSAYGRDNGWFRRALASGTGRIRAGGVERDVTFEEPGDDVHTAVDEAYHAKYDRHGPAIVGTVTGPHAVGETLRALPRA</sequence>
<gene>
    <name evidence="1" type="ORF">SAMN04488563_4617</name>
</gene>
<dbReference type="Pfam" id="PF10012">
    <property type="entry name" value="DUF2255"/>
    <property type="match status" value="1"/>
</dbReference>
<dbReference type="RefSeq" id="WP_046770013.1">
    <property type="nucleotide sequence ID" value="NZ_LBMC01000018.1"/>
</dbReference>
<dbReference type="Proteomes" id="UP000182977">
    <property type="component" value="Chromosome I"/>
</dbReference>
<protein>
    <recommendedName>
        <fullName evidence="3">DUF2255 family protein</fullName>
    </recommendedName>
</protein>
<dbReference type="EMBL" id="LT629791">
    <property type="protein sequence ID" value="SDU73832.1"/>
    <property type="molecule type" value="Genomic_DNA"/>
</dbReference>
<keyword evidence="2" id="KW-1185">Reference proteome</keyword>
<accession>A0A1H2KZ64</accession>
<dbReference type="AlphaFoldDB" id="A0A1H2KZ64"/>
<name>A0A1H2KZ64_9ACTN</name>
<evidence type="ECO:0000313" key="1">
    <source>
        <dbReference type="EMBL" id="SDU73832.1"/>
    </source>
</evidence>
<evidence type="ECO:0000313" key="2">
    <source>
        <dbReference type="Proteomes" id="UP000182977"/>
    </source>
</evidence>
<dbReference type="OrthoDB" id="162563at2"/>
<dbReference type="InterPro" id="IPR016888">
    <property type="entry name" value="UCP028498"/>
</dbReference>
<evidence type="ECO:0008006" key="3">
    <source>
        <dbReference type="Google" id="ProtNLM"/>
    </source>
</evidence>
<reference evidence="2" key="1">
    <citation type="submission" date="2016-10" db="EMBL/GenBank/DDBJ databases">
        <authorList>
            <person name="Varghese N."/>
            <person name="Submissions S."/>
        </authorList>
    </citation>
    <scope>NUCLEOTIDE SEQUENCE [LARGE SCALE GENOMIC DNA]</scope>
    <source>
        <strain evidence="2">DSM 45079</strain>
    </source>
</reference>
<proteinExistence type="predicted"/>
<organism evidence="1 2">
    <name type="scientific">Jiangella alkaliphila</name>
    <dbReference type="NCBI Taxonomy" id="419479"/>
    <lineage>
        <taxon>Bacteria</taxon>
        <taxon>Bacillati</taxon>
        <taxon>Actinomycetota</taxon>
        <taxon>Actinomycetes</taxon>
        <taxon>Jiangellales</taxon>
        <taxon>Jiangellaceae</taxon>
        <taxon>Jiangella</taxon>
    </lineage>
</organism>